<feature type="compositionally biased region" description="Basic and acidic residues" evidence="10">
    <location>
        <begin position="1247"/>
        <end position="1262"/>
    </location>
</feature>
<gene>
    <name evidence="15" type="ORF">PVAND_009517</name>
</gene>
<feature type="binding site" evidence="9">
    <location>
        <position position="399"/>
    </location>
    <ligand>
        <name>Zn(2+)</name>
        <dbReference type="ChEBI" id="CHEBI:29105"/>
        <note>catalytic</note>
    </ligand>
</feature>
<dbReference type="InterPro" id="IPR001590">
    <property type="entry name" value="Peptidase_M12B"/>
</dbReference>
<keyword evidence="6 8" id="KW-1015">Disulfide bond</keyword>
<dbReference type="Proteomes" id="UP001107558">
    <property type="component" value="Chromosome 1"/>
</dbReference>
<evidence type="ECO:0000256" key="2">
    <source>
        <dbReference type="ARBA" id="ARBA00022692"/>
    </source>
</evidence>
<dbReference type="InterPro" id="IPR001762">
    <property type="entry name" value="Disintegrin_dom"/>
</dbReference>
<evidence type="ECO:0000256" key="3">
    <source>
        <dbReference type="ARBA" id="ARBA00022989"/>
    </source>
</evidence>
<keyword evidence="4" id="KW-0482">Metalloprotease</keyword>
<comment type="caution">
    <text evidence="15">The sequence shown here is derived from an EMBL/GenBank/DDBJ whole genome shotgun (WGS) entry which is preliminary data.</text>
</comment>
<evidence type="ECO:0000259" key="12">
    <source>
        <dbReference type="PROSITE" id="PS50026"/>
    </source>
</evidence>
<feature type="compositionally biased region" description="Basic and acidic residues" evidence="10">
    <location>
        <begin position="1102"/>
        <end position="1113"/>
    </location>
</feature>
<feature type="compositionally biased region" description="Low complexity" evidence="10">
    <location>
        <begin position="1325"/>
        <end position="1336"/>
    </location>
</feature>
<feature type="disulfide bond" evidence="9">
    <location>
        <begin position="412"/>
        <end position="417"/>
    </location>
</feature>
<evidence type="ECO:0000256" key="1">
    <source>
        <dbReference type="ARBA" id="ARBA00004167"/>
    </source>
</evidence>
<evidence type="ECO:0000256" key="9">
    <source>
        <dbReference type="PROSITE-ProRule" id="PRU00276"/>
    </source>
</evidence>
<comment type="subcellular location">
    <subcellularLocation>
        <location evidence="1">Membrane</location>
        <topology evidence="1">Single-pass membrane protein</topology>
    </subcellularLocation>
</comment>
<organism evidence="15 16">
    <name type="scientific">Polypedilum vanderplanki</name>
    <name type="common">Sleeping chironomid midge</name>
    <dbReference type="NCBI Taxonomy" id="319348"/>
    <lineage>
        <taxon>Eukaryota</taxon>
        <taxon>Metazoa</taxon>
        <taxon>Ecdysozoa</taxon>
        <taxon>Arthropoda</taxon>
        <taxon>Hexapoda</taxon>
        <taxon>Insecta</taxon>
        <taxon>Pterygota</taxon>
        <taxon>Neoptera</taxon>
        <taxon>Endopterygota</taxon>
        <taxon>Diptera</taxon>
        <taxon>Nematocera</taxon>
        <taxon>Chironomoidea</taxon>
        <taxon>Chironomidae</taxon>
        <taxon>Chironominae</taxon>
        <taxon>Polypedilum</taxon>
        <taxon>Polypedilum</taxon>
    </lineage>
</organism>
<dbReference type="Gene3D" id="4.10.70.10">
    <property type="entry name" value="Disintegrin domain"/>
    <property type="match status" value="1"/>
</dbReference>
<dbReference type="SUPFAM" id="SSF55486">
    <property type="entry name" value="Metalloproteases ('zincins'), catalytic domain"/>
    <property type="match status" value="1"/>
</dbReference>
<dbReference type="PROSITE" id="PS50214">
    <property type="entry name" value="DISINTEGRIN_2"/>
    <property type="match status" value="1"/>
</dbReference>
<evidence type="ECO:0000256" key="4">
    <source>
        <dbReference type="ARBA" id="ARBA00023049"/>
    </source>
</evidence>
<feature type="domain" description="EGF-like" evidence="12">
    <location>
        <begin position="700"/>
        <end position="731"/>
    </location>
</feature>
<dbReference type="GO" id="GO:0004222">
    <property type="term" value="F:metalloendopeptidase activity"/>
    <property type="evidence" value="ECO:0007669"/>
    <property type="project" value="InterPro"/>
</dbReference>
<dbReference type="FunFam" id="4.10.70.10:FF:000001">
    <property type="entry name" value="Disintegrin and metalloproteinase domain-containing protein 22"/>
    <property type="match status" value="1"/>
</dbReference>
<feature type="binding site" evidence="9">
    <location>
        <position position="405"/>
    </location>
    <ligand>
        <name>Zn(2+)</name>
        <dbReference type="ChEBI" id="CHEBI:29105"/>
        <note>catalytic</note>
    </ligand>
</feature>
<evidence type="ECO:0000256" key="5">
    <source>
        <dbReference type="ARBA" id="ARBA00023136"/>
    </source>
</evidence>
<dbReference type="Pfam" id="PF01562">
    <property type="entry name" value="Pep_M12B_propep"/>
    <property type="match status" value="1"/>
</dbReference>
<feature type="compositionally biased region" description="Low complexity" evidence="10">
    <location>
        <begin position="1219"/>
        <end position="1243"/>
    </location>
</feature>
<feature type="binding site" evidence="9">
    <location>
        <position position="395"/>
    </location>
    <ligand>
        <name>Zn(2+)</name>
        <dbReference type="ChEBI" id="CHEBI:29105"/>
        <note>catalytic</note>
    </ligand>
</feature>
<evidence type="ECO:0000313" key="16">
    <source>
        <dbReference type="Proteomes" id="UP001107558"/>
    </source>
</evidence>
<dbReference type="SUPFAM" id="SSF57552">
    <property type="entry name" value="Blood coagulation inhibitor (disintegrin)"/>
    <property type="match status" value="1"/>
</dbReference>
<dbReference type="GO" id="GO:0006509">
    <property type="term" value="P:membrane protein ectodomain proteolysis"/>
    <property type="evidence" value="ECO:0007669"/>
    <property type="project" value="TreeGrafter"/>
</dbReference>
<keyword evidence="3 11" id="KW-1133">Transmembrane helix</keyword>
<dbReference type="GO" id="GO:0016020">
    <property type="term" value="C:membrane"/>
    <property type="evidence" value="ECO:0007669"/>
    <property type="project" value="UniProtKB-SubCell"/>
</dbReference>
<reference evidence="15" key="1">
    <citation type="submission" date="2021-03" db="EMBL/GenBank/DDBJ databases">
        <title>Chromosome level genome of the anhydrobiotic midge Polypedilum vanderplanki.</title>
        <authorList>
            <person name="Yoshida Y."/>
            <person name="Kikawada T."/>
            <person name="Gusev O."/>
        </authorList>
    </citation>
    <scope>NUCLEOTIDE SEQUENCE</scope>
    <source>
        <strain evidence="15">NIAS01</strain>
        <tissue evidence="15">Whole body or cell culture</tissue>
    </source>
</reference>
<dbReference type="InterPro" id="IPR024079">
    <property type="entry name" value="MetalloPept_cat_dom_sf"/>
</dbReference>
<dbReference type="Pfam" id="PF08516">
    <property type="entry name" value="ADAM_CR"/>
    <property type="match status" value="1"/>
</dbReference>
<keyword evidence="9" id="KW-0862">Zinc</keyword>
<dbReference type="PANTHER" id="PTHR11905">
    <property type="entry name" value="ADAM A DISINTEGRIN AND METALLOPROTEASE DOMAIN"/>
    <property type="match status" value="1"/>
</dbReference>
<comment type="caution">
    <text evidence="8">Lacks conserved residue(s) required for the propagation of feature annotation.</text>
</comment>
<evidence type="ECO:0000259" key="13">
    <source>
        <dbReference type="PROSITE" id="PS50214"/>
    </source>
</evidence>
<feature type="compositionally biased region" description="Low complexity" evidence="10">
    <location>
        <begin position="805"/>
        <end position="828"/>
    </location>
</feature>
<feature type="domain" description="Disintegrin" evidence="13">
    <location>
        <begin position="461"/>
        <end position="550"/>
    </location>
</feature>
<feature type="transmembrane region" description="Helical" evidence="11">
    <location>
        <begin position="292"/>
        <end position="312"/>
    </location>
</feature>
<dbReference type="PANTHER" id="PTHR11905:SF159">
    <property type="entry name" value="ADAM METALLOPROTEASE"/>
    <property type="match status" value="1"/>
</dbReference>
<dbReference type="SMART" id="SM00050">
    <property type="entry name" value="DISIN"/>
    <property type="match status" value="1"/>
</dbReference>
<dbReference type="Pfam" id="PF00200">
    <property type="entry name" value="Disintegrin"/>
    <property type="match status" value="1"/>
</dbReference>
<feature type="region of interest" description="Disordered" evidence="10">
    <location>
        <begin position="794"/>
        <end position="833"/>
    </location>
</feature>
<keyword evidence="4" id="KW-0378">Hydrolase</keyword>
<name>A0A9J6CED1_POLVA</name>
<dbReference type="Pfam" id="PF01421">
    <property type="entry name" value="Reprolysin"/>
    <property type="match status" value="1"/>
</dbReference>
<feature type="region of interest" description="Disordered" evidence="10">
    <location>
        <begin position="970"/>
        <end position="991"/>
    </location>
</feature>
<feature type="compositionally biased region" description="Polar residues" evidence="10">
    <location>
        <begin position="1312"/>
        <end position="1324"/>
    </location>
</feature>
<keyword evidence="8" id="KW-0245">EGF-like domain</keyword>
<feature type="disulfide bond" evidence="9">
    <location>
        <begin position="410"/>
        <end position="434"/>
    </location>
</feature>
<evidence type="ECO:0008006" key="17">
    <source>
        <dbReference type="Google" id="ProtNLM"/>
    </source>
</evidence>
<evidence type="ECO:0000256" key="11">
    <source>
        <dbReference type="SAM" id="Phobius"/>
    </source>
</evidence>
<feature type="compositionally biased region" description="Polar residues" evidence="10">
    <location>
        <begin position="1279"/>
        <end position="1301"/>
    </location>
</feature>
<keyword evidence="16" id="KW-1185">Reference proteome</keyword>
<evidence type="ECO:0000313" key="15">
    <source>
        <dbReference type="EMBL" id="KAG5679982.1"/>
    </source>
</evidence>
<dbReference type="InterPro" id="IPR036436">
    <property type="entry name" value="Disintegrin_dom_sf"/>
</dbReference>
<dbReference type="FunFam" id="3.40.390.10:FF:000002">
    <property type="entry name" value="Disintegrin and metalloproteinase domain-containing protein 22"/>
    <property type="match status" value="1"/>
</dbReference>
<keyword evidence="9" id="KW-0479">Metal-binding</keyword>
<feature type="domain" description="Peptidase M12B" evidence="14">
    <location>
        <begin position="259"/>
        <end position="455"/>
    </location>
</feature>
<proteinExistence type="predicted"/>
<dbReference type="Gene3D" id="3.40.390.10">
    <property type="entry name" value="Collagenase (Catalytic Domain)"/>
    <property type="match status" value="1"/>
</dbReference>
<feature type="disulfide bond" evidence="7">
    <location>
        <begin position="522"/>
        <end position="542"/>
    </location>
</feature>
<evidence type="ECO:0000256" key="6">
    <source>
        <dbReference type="ARBA" id="ARBA00023157"/>
    </source>
</evidence>
<feature type="compositionally biased region" description="Polar residues" evidence="10">
    <location>
        <begin position="1165"/>
        <end position="1174"/>
    </location>
</feature>
<feature type="region of interest" description="Disordered" evidence="10">
    <location>
        <begin position="1165"/>
        <end position="1363"/>
    </location>
</feature>
<feature type="disulfide bond" evidence="8">
    <location>
        <begin position="721"/>
        <end position="730"/>
    </location>
</feature>
<dbReference type="InterPro" id="IPR002870">
    <property type="entry name" value="Peptidase_M12B_N"/>
</dbReference>
<dbReference type="CDD" id="cd04269">
    <property type="entry name" value="ZnMc_adamalysin_II_like"/>
    <property type="match status" value="1"/>
</dbReference>
<feature type="disulfide bond" evidence="9">
    <location>
        <begin position="370"/>
        <end position="450"/>
    </location>
</feature>
<dbReference type="GO" id="GO:0046872">
    <property type="term" value="F:metal ion binding"/>
    <property type="evidence" value="ECO:0007669"/>
    <property type="project" value="UniProtKB-KW"/>
</dbReference>
<feature type="region of interest" description="Disordered" evidence="10">
    <location>
        <begin position="1051"/>
        <end position="1113"/>
    </location>
</feature>
<dbReference type="InterPro" id="IPR000742">
    <property type="entry name" value="EGF"/>
</dbReference>
<feature type="compositionally biased region" description="Pro residues" evidence="10">
    <location>
        <begin position="1087"/>
        <end position="1097"/>
    </location>
</feature>
<feature type="compositionally biased region" description="Polar residues" evidence="10">
    <location>
        <begin position="1187"/>
        <end position="1197"/>
    </location>
</feature>
<dbReference type="PROSITE" id="PS50026">
    <property type="entry name" value="EGF_3"/>
    <property type="match status" value="1"/>
</dbReference>
<evidence type="ECO:0000259" key="14">
    <source>
        <dbReference type="PROSITE" id="PS50215"/>
    </source>
</evidence>
<feature type="active site" evidence="9">
    <location>
        <position position="396"/>
    </location>
</feature>
<dbReference type="PROSITE" id="PS01186">
    <property type="entry name" value="EGF_2"/>
    <property type="match status" value="1"/>
</dbReference>
<sequence>MANKKNLNFWPKSFVNRKKDKKSIRKFNDSFLLIWCIFTVLLSKGFLFNSVNALEHHLHHSDSIDFKQHSVIEPRIIHARHKRSIENTREKDGSHTTHIHLIYEHNNKDVILDLHLNDNFLPLEHFISYQQPNGDKAIKNFTKTDIELCNYQGKIRDKPQSTVALSTCNGIRGVVFDGHDTYYIENELIGPDQKHFLIRHSDLKHEHKCGYDGGINRTHDVALNHHMTEFNRIMRHKRSTNSKDNNLIRGPYNANKRSSYVELVLVVDNKVFKSLDRDVRKVHQHCKDIANIINALYVPLNIFIALLGVVIWNENNLADLSSDGDKTLRSFLNYRRKYLVKDHPNDNAQLLTGEVFDGGVVGKALKGPICTYEFSGGVSMDHSKIIAIVATTIAHEMGHNFGMEHDTDDCKCPDDRCIMSSSSSSIAPTHWSSCSIDQLNLAFHHGMDYCLKNKPTKIFDSPICGNGFVEPGEQCDCGLPQHCKNNSCCNPYTCKLYSNATCATGSCCDLTTCSPHAAGTMCRSSVGECDLPEYCTGDTEWCPNDVYKRDTEECNGGDAYCYQGSCRSHNDQCKILWGPSGGSSDQCYEKNTNGSRHGNCGYDKIKQEYISCKPQDAMCGMLQCRHLNERLEFGMESVAILSHSFMNYRGSIVPCRTAIIDLGLQSVDPGLTPDGAKCGTDKMCVKQKCLSIQNLRLDGKILECPNCNGNGVCNSKGHCHCDEGYDPPFCDSPGVGGSIDSGPASDPDSGRFFTKIMYIFFIGVIPCCSLFALFIYYLRQNNFQLVRKSPSLPKSNIKHHITKGSSGSTQSPTFTTSSPNSPDDMNSSLLRPSSDIENNHLFGKFKGFTLKPLPDSKPNNNSPKVAYVQPVSKASNDVDLHIVPSREAPPPPVPKHQGVNAAIERFNNINATSQPPALPPLNKGSTARPLISNPILEASTCDAKELPNNVKSSTLREAPSPPLTIERFESTSPEVLINPTSSNLEKKPKDGTLSRIQSFLKKENKPEKVHKQLKTIDKDKLKDIQISSPILITQVPLKDSSDDNTERKINLNRTQSLRDPPSPPPSQLTSFGSMRQPRPKSIVDRPNLPPPPRPPPVNQKSNDYDKCETQEPRTPDNIYSVIEESPLSPPIQQGSLESMGLLGEIVNEIEHRKCDAIYIASTLKNKNSDDTSGYANGKTPVEDEYQNESNASTTSSGYMRPIAPVARIPPSQSLNKMPSTTSSNSLSSFKSAKSSAGSGSVTSPQKNDAKMKKSNIKDDASRRPSLKKTPTPPSITLAKKNSTVTNSSVRKRSPSPTTQIKPKTLQKPAINSAVSTKPSITNVSKTATQQQQKTATSLSNGSVKTSNPSTANKMLNSAANKKSTVAALQQKFESANSK</sequence>
<feature type="compositionally biased region" description="Polar residues" evidence="10">
    <location>
        <begin position="1337"/>
        <end position="1363"/>
    </location>
</feature>
<evidence type="ECO:0000256" key="7">
    <source>
        <dbReference type="PROSITE-ProRule" id="PRU00068"/>
    </source>
</evidence>
<dbReference type="OrthoDB" id="5951731at2759"/>
<dbReference type="EMBL" id="JADBJN010000001">
    <property type="protein sequence ID" value="KAG5679982.1"/>
    <property type="molecule type" value="Genomic_DNA"/>
</dbReference>
<keyword evidence="5 11" id="KW-0472">Membrane</keyword>
<dbReference type="PROSITE" id="PS50215">
    <property type="entry name" value="ADAM_MEPRO"/>
    <property type="match status" value="1"/>
</dbReference>
<keyword evidence="4" id="KW-0645">Protease</keyword>
<dbReference type="InterPro" id="IPR034027">
    <property type="entry name" value="Reprolysin_adamalysin"/>
</dbReference>
<dbReference type="SMART" id="SM00608">
    <property type="entry name" value="ACR"/>
    <property type="match status" value="1"/>
</dbReference>
<keyword evidence="2 11" id="KW-0812">Transmembrane</keyword>
<dbReference type="InterPro" id="IPR006586">
    <property type="entry name" value="ADAM_Cys-rich"/>
</dbReference>
<evidence type="ECO:0000256" key="10">
    <source>
        <dbReference type="SAM" id="MobiDB-lite"/>
    </source>
</evidence>
<protein>
    <recommendedName>
        <fullName evidence="17">Disintegrin and metalloproteinase domain-containing protein 12</fullName>
    </recommendedName>
</protein>
<evidence type="ECO:0000256" key="8">
    <source>
        <dbReference type="PROSITE-ProRule" id="PRU00076"/>
    </source>
</evidence>
<feature type="transmembrane region" description="Helical" evidence="11">
    <location>
        <begin position="756"/>
        <end position="778"/>
    </location>
</feature>
<feature type="compositionally biased region" description="Polar residues" evidence="10">
    <location>
        <begin position="970"/>
        <end position="983"/>
    </location>
</feature>
<accession>A0A9J6CED1</accession>